<sequence>MADGEGGGAVRFGIIRCAAIACTFFRAIKLAPNATLVAIASRSLSKAEAFKSSNGVEDSVTLYGDYESLLNDLSVDAVYIPLPTSFHVKWAVAAVEKKKHVLLEKPTAMNVAELDVIIQACEVNGVQFMDGTMWIHHRRTDKMKEFISDPSLFGELKTVHSNFTYPPDSNFLANNIRLNPNLDGLGALGDIGWYCIRSILWATDYKLPNSVVANRNPTFTDAGVLLSCGASLIWNNGLIATFHCSMQAQSSMDLCVIGTRGIIHVNDFVTPFDETVASFNVCSNSRFTEPIIGWQRPLPREEVVQMEIPQEARMVVEFSKLVAGVRDEHRSPEMKWVAITRKTQLVVDAVLASIENEFKSVDVHQG</sequence>
<comment type="similarity">
    <text evidence="1">Belongs to the Gfo/Idh/MocA family.</text>
</comment>
<dbReference type="Pfam" id="PF22725">
    <property type="entry name" value="GFO_IDH_MocA_C3"/>
    <property type="match status" value="1"/>
</dbReference>
<dbReference type="Pfam" id="PF01408">
    <property type="entry name" value="GFO_IDH_MocA"/>
    <property type="match status" value="1"/>
</dbReference>
<dbReference type="Gene3D" id="3.40.50.720">
    <property type="entry name" value="NAD(P)-binding Rossmann-like Domain"/>
    <property type="match status" value="1"/>
</dbReference>
<feature type="domain" description="GFO/IDH/MocA-like oxidoreductase" evidence="3">
    <location>
        <begin position="152"/>
        <end position="263"/>
    </location>
</feature>
<dbReference type="OrthoDB" id="2129491at2759"/>
<dbReference type="Proteomes" id="UP000036987">
    <property type="component" value="Unassembled WGS sequence"/>
</dbReference>
<evidence type="ECO:0000259" key="3">
    <source>
        <dbReference type="Pfam" id="PF22725"/>
    </source>
</evidence>
<protein>
    <submittedName>
        <fullName evidence="4">Oxidoreductase</fullName>
    </submittedName>
</protein>
<organism evidence="4 5">
    <name type="scientific">Zostera marina</name>
    <name type="common">Eelgrass</name>
    <dbReference type="NCBI Taxonomy" id="29655"/>
    <lineage>
        <taxon>Eukaryota</taxon>
        <taxon>Viridiplantae</taxon>
        <taxon>Streptophyta</taxon>
        <taxon>Embryophyta</taxon>
        <taxon>Tracheophyta</taxon>
        <taxon>Spermatophyta</taxon>
        <taxon>Magnoliopsida</taxon>
        <taxon>Liliopsida</taxon>
        <taxon>Zosteraceae</taxon>
        <taxon>Zostera</taxon>
    </lineage>
</organism>
<dbReference type="STRING" id="29655.A0A0K9PNV4"/>
<dbReference type="SUPFAM" id="SSF51735">
    <property type="entry name" value="NAD(P)-binding Rossmann-fold domains"/>
    <property type="match status" value="1"/>
</dbReference>
<proteinExistence type="inferred from homology"/>
<dbReference type="PANTHER" id="PTHR46368">
    <property type="match status" value="1"/>
</dbReference>
<dbReference type="EMBL" id="LFYR01000721">
    <property type="protein sequence ID" value="KMZ70641.1"/>
    <property type="molecule type" value="Genomic_DNA"/>
</dbReference>
<dbReference type="GO" id="GO:0000166">
    <property type="term" value="F:nucleotide binding"/>
    <property type="evidence" value="ECO:0007669"/>
    <property type="project" value="InterPro"/>
</dbReference>
<dbReference type="InterPro" id="IPR000683">
    <property type="entry name" value="Gfo/Idh/MocA-like_OxRdtase_N"/>
</dbReference>
<gene>
    <name evidence="4" type="ORF">ZOSMA_197G00140</name>
</gene>
<accession>A0A0K9PNV4</accession>
<dbReference type="PANTHER" id="PTHR46368:SF4">
    <property type="entry name" value="OS10G0403700 PROTEIN"/>
    <property type="match status" value="1"/>
</dbReference>
<dbReference type="Gene3D" id="3.30.360.10">
    <property type="entry name" value="Dihydrodipicolinate Reductase, domain 2"/>
    <property type="match status" value="1"/>
</dbReference>
<evidence type="ECO:0000313" key="5">
    <source>
        <dbReference type="Proteomes" id="UP000036987"/>
    </source>
</evidence>
<dbReference type="InterPro" id="IPR036291">
    <property type="entry name" value="NAD(P)-bd_dom_sf"/>
</dbReference>
<name>A0A0K9PNV4_ZOSMR</name>
<feature type="domain" description="Gfo/Idh/MocA-like oxidoreductase N-terminal" evidence="2">
    <location>
        <begin position="11"/>
        <end position="129"/>
    </location>
</feature>
<dbReference type="AlphaFoldDB" id="A0A0K9PNV4"/>
<reference evidence="5" key="1">
    <citation type="journal article" date="2016" name="Nature">
        <title>The genome of the seagrass Zostera marina reveals angiosperm adaptation to the sea.</title>
        <authorList>
            <person name="Olsen J.L."/>
            <person name="Rouze P."/>
            <person name="Verhelst B."/>
            <person name="Lin Y.-C."/>
            <person name="Bayer T."/>
            <person name="Collen J."/>
            <person name="Dattolo E."/>
            <person name="De Paoli E."/>
            <person name="Dittami S."/>
            <person name="Maumus F."/>
            <person name="Michel G."/>
            <person name="Kersting A."/>
            <person name="Lauritano C."/>
            <person name="Lohaus R."/>
            <person name="Toepel M."/>
            <person name="Tonon T."/>
            <person name="Vanneste K."/>
            <person name="Amirebrahimi M."/>
            <person name="Brakel J."/>
            <person name="Bostroem C."/>
            <person name="Chovatia M."/>
            <person name="Grimwood J."/>
            <person name="Jenkins J.W."/>
            <person name="Jueterbock A."/>
            <person name="Mraz A."/>
            <person name="Stam W.T."/>
            <person name="Tice H."/>
            <person name="Bornberg-Bauer E."/>
            <person name="Green P.J."/>
            <person name="Pearson G.A."/>
            <person name="Procaccini G."/>
            <person name="Duarte C.M."/>
            <person name="Schmutz J."/>
            <person name="Reusch T.B.H."/>
            <person name="Van de Peer Y."/>
        </authorList>
    </citation>
    <scope>NUCLEOTIDE SEQUENCE [LARGE SCALE GENOMIC DNA]</scope>
    <source>
        <strain evidence="5">cv. Finnish</strain>
    </source>
</reference>
<evidence type="ECO:0000256" key="1">
    <source>
        <dbReference type="ARBA" id="ARBA00010928"/>
    </source>
</evidence>
<dbReference type="OMA" id="MSMDIIV"/>
<evidence type="ECO:0000313" key="4">
    <source>
        <dbReference type="EMBL" id="KMZ70641.1"/>
    </source>
</evidence>
<comment type="caution">
    <text evidence="4">The sequence shown here is derived from an EMBL/GenBank/DDBJ whole genome shotgun (WGS) entry which is preliminary data.</text>
</comment>
<dbReference type="InterPro" id="IPR055170">
    <property type="entry name" value="GFO_IDH_MocA-like_dom"/>
</dbReference>
<evidence type="ECO:0000259" key="2">
    <source>
        <dbReference type="Pfam" id="PF01408"/>
    </source>
</evidence>
<dbReference type="SUPFAM" id="SSF55347">
    <property type="entry name" value="Glyceraldehyde-3-phosphate dehydrogenase-like, C-terminal domain"/>
    <property type="match status" value="1"/>
</dbReference>
<keyword evidence="5" id="KW-1185">Reference proteome</keyword>